<dbReference type="NCBIfam" id="TIGR03349">
    <property type="entry name" value="IV_VI_DotU"/>
    <property type="match status" value="1"/>
</dbReference>
<proteinExistence type="predicted"/>
<evidence type="ECO:0000313" key="4">
    <source>
        <dbReference type="EMBL" id="MBI5167861.1"/>
    </source>
</evidence>
<dbReference type="PANTHER" id="PTHR38033:SF1">
    <property type="entry name" value="DOTU FAMILY TYPE IV_VI SECRETION SYSTEM PROTEIN"/>
    <property type="match status" value="1"/>
</dbReference>
<evidence type="ECO:0000256" key="2">
    <source>
        <dbReference type="SAM" id="Phobius"/>
    </source>
</evidence>
<feature type="compositionally biased region" description="Low complexity" evidence="1">
    <location>
        <begin position="42"/>
        <end position="53"/>
    </location>
</feature>
<evidence type="ECO:0000313" key="5">
    <source>
        <dbReference type="Proteomes" id="UP000696931"/>
    </source>
</evidence>
<feature type="domain" description="Type IV / VI secretion system DotU" evidence="3">
    <location>
        <begin position="71"/>
        <end position="269"/>
    </location>
</feature>
<name>A0A933W7F6_UNCEI</name>
<dbReference type="InterPro" id="IPR017732">
    <property type="entry name" value="T4/T6SS_DotU"/>
</dbReference>
<evidence type="ECO:0000256" key="1">
    <source>
        <dbReference type="SAM" id="MobiDB-lite"/>
    </source>
</evidence>
<feature type="compositionally biased region" description="Low complexity" evidence="1">
    <location>
        <begin position="17"/>
        <end position="28"/>
    </location>
</feature>
<accession>A0A933W7F6</accession>
<gene>
    <name evidence="4" type="ORF">HZA61_00090</name>
</gene>
<dbReference type="EMBL" id="JACRIW010000001">
    <property type="protein sequence ID" value="MBI5167861.1"/>
    <property type="molecule type" value="Genomic_DNA"/>
</dbReference>
<keyword evidence="2" id="KW-0472">Membrane</keyword>
<dbReference type="Gene3D" id="1.25.40.590">
    <property type="entry name" value="Type IV / VI secretion system, DotU"/>
    <property type="match status" value="1"/>
</dbReference>
<feature type="transmembrane region" description="Helical" evidence="2">
    <location>
        <begin position="252"/>
        <end position="275"/>
    </location>
</feature>
<comment type="caution">
    <text evidence="4">The sequence shown here is derived from an EMBL/GenBank/DDBJ whole genome shotgun (WGS) entry which is preliminary data.</text>
</comment>
<feature type="region of interest" description="Disordered" evidence="1">
    <location>
        <begin position="1"/>
        <end position="68"/>
    </location>
</feature>
<dbReference type="InterPro" id="IPR038522">
    <property type="entry name" value="T4/T6SS_DotU_sf"/>
</dbReference>
<keyword evidence="2" id="KW-1133">Transmembrane helix</keyword>
<keyword evidence="2" id="KW-0812">Transmembrane</keyword>
<reference evidence="4" key="1">
    <citation type="submission" date="2020-07" db="EMBL/GenBank/DDBJ databases">
        <title>Huge and variable diversity of episymbiotic CPR bacteria and DPANN archaea in groundwater ecosystems.</title>
        <authorList>
            <person name="He C.Y."/>
            <person name="Keren R."/>
            <person name="Whittaker M."/>
            <person name="Farag I.F."/>
            <person name="Doudna J."/>
            <person name="Cate J.H.D."/>
            <person name="Banfield J.F."/>
        </authorList>
    </citation>
    <scope>NUCLEOTIDE SEQUENCE</scope>
    <source>
        <strain evidence="4">NC_groundwater_1813_Pr3_B-0.1um_71_17</strain>
    </source>
</reference>
<dbReference type="AlphaFoldDB" id="A0A933W7F6"/>
<evidence type="ECO:0000259" key="3">
    <source>
        <dbReference type="Pfam" id="PF09850"/>
    </source>
</evidence>
<dbReference type="PANTHER" id="PTHR38033">
    <property type="entry name" value="MEMBRANE PROTEIN-RELATED"/>
    <property type="match status" value="1"/>
</dbReference>
<dbReference type="Pfam" id="PF09850">
    <property type="entry name" value="DotU"/>
    <property type="match status" value="1"/>
</dbReference>
<sequence>MFGMGGSKGPRTRRAGQKAAPKRAAAAQDVTETVIGGIPAQRRPSPAAPAPSSGGSGGSARAGKASRRPRLVDLAMEPLALIHALRGEGIAPDPSHVRSQWTAMRRAFEEKARAAGHREADLEMCIYMLCAYLDAAMLGLPEARGHWLDAGALQSEFDMSGELIAGRRVYERLQELRSSREQSVEALELYAACFRTGYRGRYIDDEPGMEALMAEVERDIAAVRGDGFGAIAPNVARKDEQGGAVVKKHPAWLVPAILGGALLLSWLTVVLVSFLHARAVAGAIGGY</sequence>
<protein>
    <submittedName>
        <fullName evidence="4">DotU family type IV/VI secretion system protein</fullName>
    </submittedName>
</protein>
<dbReference type="Proteomes" id="UP000696931">
    <property type="component" value="Unassembled WGS sequence"/>
</dbReference>
<organism evidence="4 5">
    <name type="scientific">Eiseniibacteriota bacterium</name>
    <dbReference type="NCBI Taxonomy" id="2212470"/>
    <lineage>
        <taxon>Bacteria</taxon>
        <taxon>Candidatus Eiseniibacteriota</taxon>
    </lineage>
</organism>